<reference evidence="1 2" key="1">
    <citation type="submission" date="2022-06" db="EMBL/GenBank/DDBJ databases">
        <title>Isolation of gut microbiota from human fecal samples.</title>
        <authorList>
            <person name="Pamer E.G."/>
            <person name="Barat B."/>
            <person name="Waligurski E."/>
            <person name="Medina S."/>
            <person name="Paddock L."/>
            <person name="Mostad J."/>
        </authorList>
    </citation>
    <scope>NUCLEOTIDE SEQUENCE [LARGE SCALE GENOMIC DNA]</scope>
    <source>
        <strain evidence="1 2">DFI.7.95</strain>
    </source>
</reference>
<dbReference type="Gene3D" id="3.30.2220.30">
    <property type="match status" value="1"/>
</dbReference>
<evidence type="ECO:0000313" key="1">
    <source>
        <dbReference type="EMBL" id="MCQ4924751.1"/>
    </source>
</evidence>
<name>A0ABT1SE72_9FIRM</name>
<dbReference type="EMBL" id="JANGAC010000015">
    <property type="protein sequence ID" value="MCQ4924751.1"/>
    <property type="molecule type" value="Genomic_DNA"/>
</dbReference>
<keyword evidence="2" id="KW-1185">Reference proteome</keyword>
<dbReference type="Pfam" id="PF08890">
    <property type="entry name" value="Phage_TAC_5"/>
    <property type="match status" value="1"/>
</dbReference>
<comment type="caution">
    <text evidence="1">The sequence shown here is derived from an EMBL/GenBank/DDBJ whole genome shotgun (WGS) entry which is preliminary data.</text>
</comment>
<sequence length="128" mass="14690">MNKNKVKKVTLQDLIARAEQRKLDKKELRQLYIKSLDATITIMKPDRSLVLDSMNMEDESDGDRHLIYNCVVEPSLKDLELHKAYKVVSPMDIVDEIFDPGEVANISKEIVRMAGYIDSVEVVKNIKN</sequence>
<dbReference type="RefSeq" id="WP_256312369.1">
    <property type="nucleotide sequence ID" value="NZ_JANGAC010000015.1"/>
</dbReference>
<dbReference type="Proteomes" id="UP001524478">
    <property type="component" value="Unassembled WGS sequence"/>
</dbReference>
<proteinExistence type="predicted"/>
<gene>
    <name evidence="1" type="ORF">NE686_16730</name>
</gene>
<dbReference type="InterPro" id="IPR038559">
    <property type="entry name" value="XkdN-like_sf"/>
</dbReference>
<dbReference type="InterPro" id="IPR014986">
    <property type="entry name" value="XkdN-like"/>
</dbReference>
<evidence type="ECO:0008006" key="3">
    <source>
        <dbReference type="Google" id="ProtNLM"/>
    </source>
</evidence>
<organism evidence="1 2">
    <name type="scientific">Tissierella carlieri</name>
    <dbReference type="NCBI Taxonomy" id="689904"/>
    <lineage>
        <taxon>Bacteria</taxon>
        <taxon>Bacillati</taxon>
        <taxon>Bacillota</taxon>
        <taxon>Tissierellia</taxon>
        <taxon>Tissierellales</taxon>
        <taxon>Tissierellaceae</taxon>
        <taxon>Tissierella</taxon>
    </lineage>
</organism>
<evidence type="ECO:0000313" key="2">
    <source>
        <dbReference type="Proteomes" id="UP001524478"/>
    </source>
</evidence>
<accession>A0ABT1SE72</accession>
<protein>
    <recommendedName>
        <fullName evidence="3">Phage XkdN-like tail assembly chaperone protein, TAC</fullName>
    </recommendedName>
</protein>